<accession>A0A2P6V0T2</accession>
<comment type="caution">
    <text evidence="4">The sequence shown here is derived from an EMBL/GenBank/DDBJ whole genome shotgun (WGS) entry which is preliminary data.</text>
</comment>
<name>A0A2P6V0T2_9CHLO</name>
<dbReference type="GO" id="GO:0005930">
    <property type="term" value="C:axoneme"/>
    <property type="evidence" value="ECO:0007669"/>
    <property type="project" value="UniProtKB-SubCell"/>
</dbReference>
<feature type="region of interest" description="Disordered" evidence="3">
    <location>
        <begin position="571"/>
        <end position="602"/>
    </location>
</feature>
<dbReference type="SUPFAM" id="SSF52047">
    <property type="entry name" value="RNI-like"/>
    <property type="match status" value="1"/>
</dbReference>
<evidence type="ECO:0000256" key="3">
    <source>
        <dbReference type="SAM" id="MobiDB-lite"/>
    </source>
</evidence>
<protein>
    <submittedName>
        <fullName evidence="4">F-box LRR-repeat 4</fullName>
    </submittedName>
</protein>
<keyword evidence="5" id="KW-1185">Reference proteome</keyword>
<dbReference type="OrthoDB" id="551117at2759"/>
<gene>
    <name evidence="4" type="ORF">C2E20_8637</name>
</gene>
<feature type="compositionally biased region" description="Low complexity" evidence="3">
    <location>
        <begin position="571"/>
        <end position="581"/>
    </location>
</feature>
<organism evidence="4 5">
    <name type="scientific">Micractinium conductrix</name>
    <dbReference type="NCBI Taxonomy" id="554055"/>
    <lineage>
        <taxon>Eukaryota</taxon>
        <taxon>Viridiplantae</taxon>
        <taxon>Chlorophyta</taxon>
        <taxon>core chlorophytes</taxon>
        <taxon>Trebouxiophyceae</taxon>
        <taxon>Chlorellales</taxon>
        <taxon>Chlorellaceae</taxon>
        <taxon>Chlorella clade</taxon>
        <taxon>Micractinium</taxon>
    </lineage>
</organism>
<evidence type="ECO:0000256" key="1">
    <source>
        <dbReference type="ARBA" id="ARBA00004430"/>
    </source>
</evidence>
<feature type="coiled-coil region" evidence="2">
    <location>
        <begin position="429"/>
        <end position="463"/>
    </location>
</feature>
<reference evidence="4 5" key="1">
    <citation type="journal article" date="2018" name="Plant J.">
        <title>Genome sequences of Chlorella sorokiniana UTEX 1602 and Micractinium conductrix SAG 241.80: implications to maltose excretion by a green alga.</title>
        <authorList>
            <person name="Arriola M.B."/>
            <person name="Velmurugan N."/>
            <person name="Zhang Y."/>
            <person name="Plunkett M.H."/>
            <person name="Hondzo H."/>
            <person name="Barney B.M."/>
        </authorList>
    </citation>
    <scope>NUCLEOTIDE SEQUENCE [LARGE SCALE GENOMIC DNA]</scope>
    <source>
        <strain evidence="4 5">SAG 241.80</strain>
    </source>
</reference>
<dbReference type="PROSITE" id="PS51257">
    <property type="entry name" value="PROKAR_LIPOPROTEIN"/>
    <property type="match status" value="1"/>
</dbReference>
<dbReference type="Proteomes" id="UP000239649">
    <property type="component" value="Unassembled WGS sequence"/>
</dbReference>
<feature type="region of interest" description="Disordered" evidence="3">
    <location>
        <begin position="187"/>
        <end position="216"/>
    </location>
</feature>
<dbReference type="STRING" id="554055.A0A2P6V0T2"/>
<keyword evidence="2" id="KW-0175">Coiled coil</keyword>
<evidence type="ECO:0000313" key="5">
    <source>
        <dbReference type="Proteomes" id="UP000239649"/>
    </source>
</evidence>
<evidence type="ECO:0000313" key="4">
    <source>
        <dbReference type="EMBL" id="PSC67700.1"/>
    </source>
</evidence>
<evidence type="ECO:0000256" key="2">
    <source>
        <dbReference type="SAM" id="Coils"/>
    </source>
</evidence>
<dbReference type="EMBL" id="LHPF02000050">
    <property type="protein sequence ID" value="PSC67700.1"/>
    <property type="molecule type" value="Genomic_DNA"/>
</dbReference>
<dbReference type="Gene3D" id="3.80.10.10">
    <property type="entry name" value="Ribonuclease Inhibitor"/>
    <property type="match status" value="1"/>
</dbReference>
<sequence>MDEHVLRNIVGAAGSPATLASLACSCRLLRSLVAEERACAPAGQCISEAQQQLGIAFAPAAAARGAALLRGAFRRQFLLDLAAARAGGRCWDGRRQSWDLLSLPQQGRWLPDVALLASDHLSILMYDAQLQPLGALSFAERPACAPKPGQQPGGRAFWGTLATLLFKCRLRHGLLLLDPPLRRGAAGWAAPPGGRAGQASLGEAGSGQQAAGPDDVSLARQSLPRTCLLARCALLAGSVGGLVDDALVRQLARAADRRCHAASQPRPAAAGAFQDPPWPAACLGLALAGERFEQRPLPGGPPLPALAHLEVGWGTGSAFLAQLAGGSPHLVSLTTHLGASVSDWQLQAVADSCRHLAQLSLHGSNVSDEGVAAVLRHCSQLTCLRLSGCTGPFSDGLADAAFGARAAGSSAAGGAAETLAGASTTTAVEVELRQEVSQLKQDIAQQKRAGKHHREEADRAKRKVDKLLSIEQKLLAEIQLFVEHRGDAAAGSTLEHLLTRAAAEYSKQGCNDQEADAAFASGLAALPQWDAHADVPQPAPRARTSTSSSSGAVDIRLSYSDMYVLVPPREAAAGQGPQQQPAVPPAAGPALPGAGGMGIGDAANAPPPAVAARLPLQPVQPAAAQPGPARYAATLAYWSSRDTDDFVATFIRHGLAAGKGIRADVDTRWKAIFLPTLQHLSTARLPDTAWMTDKYGHDGFKTGWCKFLQLTANYDNNINWLPRGALPRGRNGPVLVALVAEAEAVAAAVPS</sequence>
<dbReference type="InterPro" id="IPR032675">
    <property type="entry name" value="LRR_dom_sf"/>
</dbReference>
<dbReference type="AlphaFoldDB" id="A0A2P6V0T2"/>
<comment type="subcellular location">
    <subcellularLocation>
        <location evidence="1">Cytoplasm</location>
        <location evidence="1">Cytoskeleton</location>
        <location evidence="1">Cilium axoneme</location>
    </subcellularLocation>
</comment>
<proteinExistence type="predicted"/>